<keyword evidence="6 8" id="KW-0648">Protein biosynthesis</keyword>
<organism evidence="10 11">
    <name type="scientific">Candidatus Vampirococcus lugosii</name>
    <dbReference type="NCBI Taxonomy" id="2789015"/>
    <lineage>
        <taxon>Bacteria</taxon>
        <taxon>Candidatus Absconditibacteriota</taxon>
        <taxon>Vampirococcus</taxon>
    </lineage>
</organism>
<keyword evidence="5 8" id="KW-0067">ATP-binding</keyword>
<feature type="domain" description="Aminoacyl-transfer RNA synthetases class-II family profile" evidence="9">
    <location>
        <begin position="157"/>
        <end position="359"/>
    </location>
</feature>
<feature type="binding site" evidence="8">
    <location>
        <begin position="224"/>
        <end position="228"/>
    </location>
    <ligand>
        <name>substrate</name>
    </ligand>
</feature>
<feature type="binding site" evidence="8">
    <location>
        <position position="177"/>
    </location>
    <ligand>
        <name>substrate</name>
    </ligand>
</feature>
<dbReference type="CDD" id="cd00858">
    <property type="entry name" value="GlyRS_anticodon"/>
    <property type="match status" value="1"/>
</dbReference>
<feature type="binding site" evidence="8">
    <location>
        <begin position="209"/>
        <end position="211"/>
    </location>
    <ligand>
        <name>ATP</name>
        <dbReference type="ChEBI" id="CHEBI:30616"/>
    </ligand>
</feature>
<dbReference type="InterPro" id="IPR036621">
    <property type="entry name" value="Anticodon-bd_dom_sf"/>
</dbReference>
<dbReference type="Pfam" id="PF00587">
    <property type="entry name" value="tRNA-synt_2b"/>
    <property type="match status" value="1"/>
</dbReference>
<evidence type="ECO:0000256" key="1">
    <source>
        <dbReference type="ARBA" id="ARBA00008226"/>
    </source>
</evidence>
<dbReference type="HAMAP" id="MF_00253_B">
    <property type="entry name" value="Gly_tRNA_synth_B"/>
    <property type="match status" value="1"/>
</dbReference>
<feature type="binding site" evidence="8">
    <location>
        <position position="98"/>
    </location>
    <ligand>
        <name>substrate</name>
    </ligand>
</feature>
<dbReference type="InterPro" id="IPR002314">
    <property type="entry name" value="aa-tRNA-synt_IIb"/>
</dbReference>
<reference evidence="10 11" key="1">
    <citation type="journal article" date="2021" name="Nat. Commun.">
        <title>Reductive evolution and unique predatory mode in the CPR bacterium Vampirococcus lugosii.</title>
        <authorList>
            <person name="Moreira D."/>
            <person name="Zivanovic Y."/>
            <person name="Lopez-Archilla A.I."/>
            <person name="Iniesto M."/>
            <person name="Lopez-Garcia P."/>
        </authorList>
    </citation>
    <scope>NUCLEOTIDE SEQUENCE [LARGE SCALE GENOMIC DNA]</scope>
    <source>
        <strain evidence="10">Chiprana</strain>
    </source>
</reference>
<comment type="caution">
    <text evidence="10">The sequence shown here is derived from an EMBL/GenBank/DDBJ whole genome shotgun (WGS) entry which is preliminary data.</text>
</comment>
<dbReference type="RefSeq" id="WP_213348960.1">
    <property type="nucleotide sequence ID" value="NZ_JAEDAM010000025.1"/>
</dbReference>
<comment type="caution">
    <text evidence="8">Lacks conserved residue(s) required for the propagation of feature annotation.</text>
</comment>
<evidence type="ECO:0000256" key="3">
    <source>
        <dbReference type="ARBA" id="ARBA00022598"/>
    </source>
</evidence>
<dbReference type="SUPFAM" id="SSF52954">
    <property type="entry name" value="Class II aaRS ABD-related"/>
    <property type="match status" value="1"/>
</dbReference>
<keyword evidence="7 8" id="KW-0030">Aminoacyl-tRNA synthetase</keyword>
<evidence type="ECO:0000256" key="8">
    <source>
        <dbReference type="HAMAP-Rule" id="MF_00253"/>
    </source>
</evidence>
<dbReference type="InterPro" id="IPR004154">
    <property type="entry name" value="Anticodon-bd"/>
</dbReference>
<sequence length="464" mass="54811">MEIKLDTISSWAKRKGFVYPGSEIYGGLGNAWDFGPYGIELKNNIRDLWWKEFVHKRQDIIALDTQILMNKKVWQASGHVAGFNDPLMDCKKCKNRFRADKLIEEYINKSNDSQVPKNWAGEGTPTENLSEYIIEKNIICPKCGALDYTEIRKFNLMFKTHQGVIDNDENLVYLRPETCQGIFVDYKNILNTMRVRVPFGIAQVGKAFRNEITPGQFIYRQREFEQMEIEYFVHPDDAKDSYEYWKDEFYKWWTDILGIDKEKIEARELPKEEAAHYSDCTHDFEYKFPWAWGEIQALNNRTDYDLKNHQKHSGVDMQYSDPKTGFRYIPYVIESSIGLNRTAFVVMANYYNEEKYIDPKGNEQNRIVIKFPFNIAPIKYAILPLMEKNQEMLDKGKEFFEKLSDKYVCEFDKSGNIGKRYRRQDEIGTPYCITIDNQTLQDQTVTIRDRDTMQQKRIKIDELL</sequence>
<proteinExistence type="inferred from homology"/>
<dbReference type="Pfam" id="PF03129">
    <property type="entry name" value="HGTP_anticodon"/>
    <property type="match status" value="1"/>
</dbReference>
<dbReference type="NCBIfam" id="NF003211">
    <property type="entry name" value="PRK04173.1"/>
    <property type="match status" value="1"/>
</dbReference>
<dbReference type="InterPro" id="IPR002315">
    <property type="entry name" value="tRNA-synt_gly"/>
</dbReference>
<keyword evidence="2 8" id="KW-0963">Cytoplasm</keyword>
<evidence type="ECO:0000313" key="10">
    <source>
        <dbReference type="EMBL" id="MBS8121948.1"/>
    </source>
</evidence>
<dbReference type="InterPro" id="IPR006195">
    <property type="entry name" value="aa-tRNA-synth_II"/>
</dbReference>
<dbReference type="InterPro" id="IPR022961">
    <property type="entry name" value="Gly_tRNA_ligase_bac"/>
</dbReference>
<feature type="binding site" evidence="8">
    <location>
        <begin position="338"/>
        <end position="341"/>
    </location>
    <ligand>
        <name>ATP</name>
        <dbReference type="ChEBI" id="CHEBI:30616"/>
    </ligand>
</feature>
<evidence type="ECO:0000256" key="7">
    <source>
        <dbReference type="ARBA" id="ARBA00023146"/>
    </source>
</evidence>
<comment type="catalytic activity">
    <reaction evidence="8">
        <text>tRNA(Gly) + glycine + ATP = glycyl-tRNA(Gly) + AMP + diphosphate</text>
        <dbReference type="Rhea" id="RHEA:16013"/>
        <dbReference type="Rhea" id="RHEA-COMP:9664"/>
        <dbReference type="Rhea" id="RHEA-COMP:9683"/>
        <dbReference type="ChEBI" id="CHEBI:30616"/>
        <dbReference type="ChEBI" id="CHEBI:33019"/>
        <dbReference type="ChEBI" id="CHEBI:57305"/>
        <dbReference type="ChEBI" id="CHEBI:78442"/>
        <dbReference type="ChEBI" id="CHEBI:78522"/>
        <dbReference type="ChEBI" id="CHEBI:456215"/>
        <dbReference type="EC" id="6.1.1.14"/>
    </reaction>
</comment>
<dbReference type="Gene3D" id="3.40.50.800">
    <property type="entry name" value="Anticodon-binding domain"/>
    <property type="match status" value="1"/>
</dbReference>
<dbReference type="InterPro" id="IPR045864">
    <property type="entry name" value="aa-tRNA-synth_II/BPL/LPL"/>
</dbReference>
<feature type="binding site" evidence="8">
    <location>
        <begin position="294"/>
        <end position="295"/>
    </location>
    <ligand>
        <name>ATP</name>
        <dbReference type="ChEBI" id="CHEBI:30616"/>
    </ligand>
</feature>
<keyword evidence="3 8" id="KW-0436">Ligase</keyword>
<feature type="binding site" evidence="8">
    <location>
        <begin position="334"/>
        <end position="338"/>
    </location>
    <ligand>
        <name>substrate</name>
    </ligand>
</feature>
<dbReference type="PRINTS" id="PR01043">
    <property type="entry name" value="TRNASYNTHGLY"/>
</dbReference>
<evidence type="ECO:0000256" key="2">
    <source>
        <dbReference type="ARBA" id="ARBA00022490"/>
    </source>
</evidence>
<evidence type="ECO:0000256" key="6">
    <source>
        <dbReference type="ARBA" id="ARBA00022917"/>
    </source>
</evidence>
<dbReference type="InterPro" id="IPR033731">
    <property type="entry name" value="GlyRS-like_core"/>
</dbReference>
<dbReference type="CDD" id="cd00774">
    <property type="entry name" value="GlyRS-like_core"/>
    <property type="match status" value="1"/>
</dbReference>
<dbReference type="GO" id="GO:0004820">
    <property type="term" value="F:glycine-tRNA ligase activity"/>
    <property type="evidence" value="ECO:0007669"/>
    <property type="project" value="UniProtKB-EC"/>
</dbReference>
<protein>
    <recommendedName>
        <fullName evidence="8">Glycine--tRNA ligase</fullName>
        <ecNumber evidence="8">6.1.1.14</ecNumber>
    </recommendedName>
    <alternativeName>
        <fullName evidence="8">Glycyl-tRNA synthetase</fullName>
        <shortName evidence="8">GlyRS</shortName>
    </alternativeName>
</protein>
<dbReference type="Gene3D" id="3.30.930.10">
    <property type="entry name" value="Bira Bifunctional Protein, Domain 2"/>
    <property type="match status" value="1"/>
</dbReference>
<dbReference type="EMBL" id="JAEDAM010000025">
    <property type="protein sequence ID" value="MBS8121948.1"/>
    <property type="molecule type" value="Genomic_DNA"/>
</dbReference>
<accession>A0ABS5QL61</accession>
<comment type="subunit">
    <text evidence="8">Homodimer.</text>
</comment>
<evidence type="ECO:0000256" key="5">
    <source>
        <dbReference type="ARBA" id="ARBA00022840"/>
    </source>
</evidence>
<dbReference type="SUPFAM" id="SSF55681">
    <property type="entry name" value="Class II aaRS and biotin synthetases"/>
    <property type="match status" value="1"/>
</dbReference>
<dbReference type="PANTHER" id="PTHR10745:SF8">
    <property type="entry name" value="DNA POLYMERASE SUBUNIT GAMMA-2, MITOCHONDRIAL"/>
    <property type="match status" value="1"/>
</dbReference>
<dbReference type="EC" id="6.1.1.14" evidence="8"/>
<comment type="similarity">
    <text evidence="1 8">Belongs to the class-II aminoacyl-tRNA synthetase family.</text>
</comment>
<name>A0ABS5QL61_9BACT</name>
<evidence type="ECO:0000256" key="4">
    <source>
        <dbReference type="ARBA" id="ARBA00022741"/>
    </source>
</evidence>
<comment type="subcellular location">
    <subcellularLocation>
        <location evidence="8">Cytoplasm</location>
    </subcellularLocation>
</comment>
<dbReference type="PROSITE" id="PS50862">
    <property type="entry name" value="AA_TRNA_LIGASE_II"/>
    <property type="match status" value="1"/>
</dbReference>
<evidence type="ECO:0000259" key="9">
    <source>
        <dbReference type="PROSITE" id="PS50862"/>
    </source>
</evidence>
<dbReference type="NCBIfam" id="TIGR00389">
    <property type="entry name" value="glyS_dimeric"/>
    <property type="match status" value="1"/>
</dbReference>
<dbReference type="Proteomes" id="UP000680365">
    <property type="component" value="Unassembled WGS sequence"/>
</dbReference>
<gene>
    <name evidence="8" type="primary">glyQS</name>
    <name evidence="10" type="ORF">VAMP_46n100</name>
</gene>
<comment type="function">
    <text evidence="8">Catalyzes the attachment of glycine to tRNA(Gly).</text>
</comment>
<keyword evidence="11" id="KW-1185">Reference proteome</keyword>
<dbReference type="InterPro" id="IPR027031">
    <property type="entry name" value="Gly-tRNA_synthase/POLG2"/>
</dbReference>
<keyword evidence="4 8" id="KW-0547">Nucleotide-binding</keyword>
<evidence type="ECO:0000313" key="11">
    <source>
        <dbReference type="Proteomes" id="UP000680365"/>
    </source>
</evidence>
<dbReference type="PANTHER" id="PTHR10745">
    <property type="entry name" value="GLYCYL-TRNA SYNTHETASE/DNA POLYMERASE SUBUNIT GAMMA-2"/>
    <property type="match status" value="1"/>
</dbReference>